<keyword evidence="2" id="KW-1185">Reference proteome</keyword>
<dbReference type="Proteomes" id="UP000814140">
    <property type="component" value="Unassembled WGS sequence"/>
</dbReference>
<name>A0ACB8SQI1_9AGAM</name>
<organism evidence="1 2">
    <name type="scientific">Artomyces pyxidatus</name>
    <dbReference type="NCBI Taxonomy" id="48021"/>
    <lineage>
        <taxon>Eukaryota</taxon>
        <taxon>Fungi</taxon>
        <taxon>Dikarya</taxon>
        <taxon>Basidiomycota</taxon>
        <taxon>Agaricomycotina</taxon>
        <taxon>Agaricomycetes</taxon>
        <taxon>Russulales</taxon>
        <taxon>Auriscalpiaceae</taxon>
        <taxon>Artomyces</taxon>
    </lineage>
</organism>
<reference evidence="1" key="1">
    <citation type="submission" date="2021-03" db="EMBL/GenBank/DDBJ databases">
        <authorList>
            <consortium name="DOE Joint Genome Institute"/>
            <person name="Ahrendt S."/>
            <person name="Looney B.P."/>
            <person name="Miyauchi S."/>
            <person name="Morin E."/>
            <person name="Drula E."/>
            <person name="Courty P.E."/>
            <person name="Chicoki N."/>
            <person name="Fauchery L."/>
            <person name="Kohler A."/>
            <person name="Kuo A."/>
            <person name="Labutti K."/>
            <person name="Pangilinan J."/>
            <person name="Lipzen A."/>
            <person name="Riley R."/>
            <person name="Andreopoulos W."/>
            <person name="He G."/>
            <person name="Johnson J."/>
            <person name="Barry K.W."/>
            <person name="Grigoriev I.V."/>
            <person name="Nagy L."/>
            <person name="Hibbett D."/>
            <person name="Henrissat B."/>
            <person name="Matheny P.B."/>
            <person name="Labbe J."/>
            <person name="Martin F."/>
        </authorList>
    </citation>
    <scope>NUCLEOTIDE SEQUENCE</scope>
    <source>
        <strain evidence="1">HHB10654</strain>
    </source>
</reference>
<gene>
    <name evidence="1" type="ORF">BV25DRAFT_1830139</name>
</gene>
<comment type="caution">
    <text evidence="1">The sequence shown here is derived from an EMBL/GenBank/DDBJ whole genome shotgun (WGS) entry which is preliminary data.</text>
</comment>
<reference evidence="1" key="2">
    <citation type="journal article" date="2022" name="New Phytol.">
        <title>Evolutionary transition to the ectomycorrhizal habit in the genomes of a hyperdiverse lineage of mushroom-forming fungi.</title>
        <authorList>
            <person name="Looney B."/>
            <person name="Miyauchi S."/>
            <person name="Morin E."/>
            <person name="Drula E."/>
            <person name="Courty P.E."/>
            <person name="Kohler A."/>
            <person name="Kuo A."/>
            <person name="LaButti K."/>
            <person name="Pangilinan J."/>
            <person name="Lipzen A."/>
            <person name="Riley R."/>
            <person name="Andreopoulos W."/>
            <person name="He G."/>
            <person name="Johnson J."/>
            <person name="Nolan M."/>
            <person name="Tritt A."/>
            <person name="Barry K.W."/>
            <person name="Grigoriev I.V."/>
            <person name="Nagy L.G."/>
            <person name="Hibbett D."/>
            <person name="Henrissat B."/>
            <person name="Matheny P.B."/>
            <person name="Labbe J."/>
            <person name="Martin F.M."/>
        </authorList>
    </citation>
    <scope>NUCLEOTIDE SEQUENCE</scope>
    <source>
        <strain evidence="1">HHB10654</strain>
    </source>
</reference>
<evidence type="ECO:0000313" key="1">
    <source>
        <dbReference type="EMBL" id="KAI0058472.1"/>
    </source>
</evidence>
<protein>
    <submittedName>
        <fullName evidence="1">WD40 repeat-like protein</fullName>
    </submittedName>
</protein>
<accession>A0ACB8SQI1</accession>
<evidence type="ECO:0000313" key="2">
    <source>
        <dbReference type="Proteomes" id="UP000814140"/>
    </source>
</evidence>
<proteinExistence type="predicted"/>
<sequence>MRVRTLEIRWHDSKPISTCDFQPVSFKKARPVQDKSFARQAYRLATGGEDNHVRVWMVHPNILPPSVVEVASGDATTPPAPRPPRVEYLATLSRHSAAVNVVRFSPNGELIASAGDDGMIIIWAQSSTPTQSTYGSDLSAEDLQFEKEYWKPRTTFRCTTMQVYDLAWSPTGEYIITGSTDNAARIYQVSDGKCVSEVAEHNHYVQGVAWDPLNEYIATQSSDRSMHVYSISTKQGGLEVHAVGKNTRMAHHHTRTPSSHSRPRMFRRESTASDTESIITTLSEQIKEEGLPPSISAASPQNQHPNTLTPAPSIASTPSQSMFPPPPMDRPSSRRSSFSGSNAPSSPSLYGRYGRSPSPLPALPAIRTSIPSPTTWNSVKLYGDESFTNFFRRLTFSPDGALLLTPAGQFEDPSVVPGSSRPPTGQKEEPITRGRKSATPSHESVNPTSQSSVYIYSRANFARPPVAQLPGHKKASVAVKFSPILYELRPGFYGPDVPTETKHVTLERGKDETVAIDVGVAPAVATTPIQTPLTSTSGDTQALLSPQKSSTVLAPLAVHAYHPSASQSLTLPSPALSASDSLRAFSPAMSKPSTPAPSSASVFALPYRMLFAVETMDTVAIHDTQQSGPICMLTKLHYDEFTDMSWSPDGQCLILSSRDGYCTIVVFDEILPAHHTQQHTLQFQSIAHNHSVPLTSTASLTPATTPSLSSVALPPMVSPAVTPTIPFKRSERPPTPGSSALEDGDQPFEFPARRDVVDEADKERDGDKVQEPPKKKRRVALTRVGDVGS</sequence>
<dbReference type="EMBL" id="MU277235">
    <property type="protein sequence ID" value="KAI0058472.1"/>
    <property type="molecule type" value="Genomic_DNA"/>
</dbReference>